<evidence type="ECO:0000313" key="1">
    <source>
        <dbReference type="EMBL" id="MFB9097361.1"/>
    </source>
</evidence>
<comment type="caution">
    <text evidence="1">The sequence shown here is derived from an EMBL/GenBank/DDBJ whole genome shotgun (WGS) entry which is preliminary data.</text>
</comment>
<sequence length="66" mass="7718">MKSLLQMCAMTILKYVTQLKECYIKKKEEGKNPMLVLNNIRCKLISRVLAVVKRETSYINTYKFAS</sequence>
<organism evidence="1 2">
    <name type="scientific">Flavobacterium jumunjinense</name>
    <dbReference type="NCBI Taxonomy" id="998845"/>
    <lineage>
        <taxon>Bacteria</taxon>
        <taxon>Pseudomonadati</taxon>
        <taxon>Bacteroidota</taxon>
        <taxon>Flavobacteriia</taxon>
        <taxon>Flavobacteriales</taxon>
        <taxon>Flavobacteriaceae</taxon>
        <taxon>Flavobacterium</taxon>
    </lineage>
</organism>
<dbReference type="EMBL" id="JBHMEY010000042">
    <property type="protein sequence ID" value="MFB9097361.1"/>
    <property type="molecule type" value="Genomic_DNA"/>
</dbReference>
<accession>A0ABV5GPU4</accession>
<keyword evidence="2" id="KW-1185">Reference proteome</keyword>
<evidence type="ECO:0000313" key="2">
    <source>
        <dbReference type="Proteomes" id="UP001589607"/>
    </source>
</evidence>
<dbReference type="RefSeq" id="WP_236457727.1">
    <property type="nucleotide sequence ID" value="NZ_CBCSGE010000005.1"/>
</dbReference>
<dbReference type="Proteomes" id="UP001589607">
    <property type="component" value="Unassembled WGS sequence"/>
</dbReference>
<evidence type="ECO:0008006" key="3">
    <source>
        <dbReference type="Google" id="ProtNLM"/>
    </source>
</evidence>
<gene>
    <name evidence="1" type="ORF">ACFFVF_12610</name>
</gene>
<reference evidence="1 2" key="1">
    <citation type="submission" date="2024-09" db="EMBL/GenBank/DDBJ databases">
        <authorList>
            <person name="Sun Q."/>
            <person name="Mori K."/>
        </authorList>
    </citation>
    <scope>NUCLEOTIDE SEQUENCE [LARGE SCALE GENOMIC DNA]</scope>
    <source>
        <strain evidence="1 2">CECT 7955</strain>
    </source>
</reference>
<protein>
    <recommendedName>
        <fullName evidence="3">Transposase IS116/IS110/IS902 family protein</fullName>
    </recommendedName>
</protein>
<name>A0ABV5GPU4_9FLAO</name>
<proteinExistence type="predicted"/>